<accession>A0A4R0EG31</accession>
<gene>
    <name evidence="2" type="ORF">E0H85_15245</name>
</gene>
<dbReference type="Proteomes" id="UP000291380">
    <property type="component" value="Unassembled WGS sequence"/>
</dbReference>
<dbReference type="AlphaFoldDB" id="A0A4R0EG31"/>
<reference evidence="2 3" key="1">
    <citation type="submission" date="2019-02" db="EMBL/GenBank/DDBJ databases">
        <title>High diversity of culturable Acinetobacter species in natural soil and water ecosystems.</title>
        <authorList>
            <person name="Radolfova-Krizova L."/>
            <person name="Nemec A."/>
        </authorList>
    </citation>
    <scope>NUCLEOTIDE SEQUENCE [LARGE SCALE GENOMIC DNA]</scope>
    <source>
        <strain evidence="2 3">ANC 4281</strain>
    </source>
</reference>
<protein>
    <recommendedName>
        <fullName evidence="4">Transposase</fullName>
    </recommendedName>
</protein>
<feature type="transmembrane region" description="Helical" evidence="1">
    <location>
        <begin position="74"/>
        <end position="94"/>
    </location>
</feature>
<organism evidence="2 3">
    <name type="scientific">Acinetobacter terrae</name>
    <dbReference type="NCBI Taxonomy" id="2731247"/>
    <lineage>
        <taxon>Bacteria</taxon>
        <taxon>Pseudomonadati</taxon>
        <taxon>Pseudomonadota</taxon>
        <taxon>Gammaproteobacteria</taxon>
        <taxon>Moraxellales</taxon>
        <taxon>Moraxellaceae</taxon>
        <taxon>Acinetobacter</taxon>
        <taxon>Acinetobacter Taxon 24</taxon>
    </lineage>
</organism>
<dbReference type="OrthoDB" id="9774685at2"/>
<name>A0A4R0EG31_9GAMM</name>
<evidence type="ECO:0000256" key="1">
    <source>
        <dbReference type="SAM" id="Phobius"/>
    </source>
</evidence>
<evidence type="ECO:0000313" key="2">
    <source>
        <dbReference type="EMBL" id="TCB55189.1"/>
    </source>
</evidence>
<comment type="caution">
    <text evidence="2">The sequence shown here is derived from an EMBL/GenBank/DDBJ whole genome shotgun (WGS) entry which is preliminary data.</text>
</comment>
<keyword evidence="1" id="KW-0812">Transmembrane</keyword>
<dbReference type="Pfam" id="PF01527">
    <property type="entry name" value="HTH_Tnp_1"/>
    <property type="match status" value="1"/>
</dbReference>
<keyword evidence="1" id="KW-0472">Membrane</keyword>
<dbReference type="RefSeq" id="WP_131272071.1">
    <property type="nucleotide sequence ID" value="NZ_SJOA01000028.1"/>
</dbReference>
<sequence>MKTSKFTDRQIVPILKQAESDTPAATLCREHGISGHRYLINIKKAHLPMSLLFNFSASAVSIKHLPKLVNNQYFQYVYCIHYISLVLLLFFFYIS</sequence>
<dbReference type="GO" id="GO:0004803">
    <property type="term" value="F:transposase activity"/>
    <property type="evidence" value="ECO:0007669"/>
    <property type="project" value="InterPro"/>
</dbReference>
<dbReference type="GO" id="GO:0006313">
    <property type="term" value="P:DNA transposition"/>
    <property type="evidence" value="ECO:0007669"/>
    <property type="project" value="InterPro"/>
</dbReference>
<dbReference type="InterPro" id="IPR002514">
    <property type="entry name" value="Transposase_8"/>
</dbReference>
<evidence type="ECO:0008006" key="4">
    <source>
        <dbReference type="Google" id="ProtNLM"/>
    </source>
</evidence>
<keyword evidence="1" id="KW-1133">Transmembrane helix</keyword>
<dbReference type="EMBL" id="SJOA01000028">
    <property type="protein sequence ID" value="TCB55189.1"/>
    <property type="molecule type" value="Genomic_DNA"/>
</dbReference>
<evidence type="ECO:0000313" key="3">
    <source>
        <dbReference type="Proteomes" id="UP000291380"/>
    </source>
</evidence>
<dbReference type="GO" id="GO:0003677">
    <property type="term" value="F:DNA binding"/>
    <property type="evidence" value="ECO:0007669"/>
    <property type="project" value="InterPro"/>
</dbReference>
<proteinExistence type="predicted"/>
<feature type="transmembrane region" description="Helical" evidence="1">
    <location>
        <begin position="45"/>
        <end position="62"/>
    </location>
</feature>